<dbReference type="PRINTS" id="PR00368">
    <property type="entry name" value="FADPNR"/>
</dbReference>
<keyword evidence="5 6" id="KW-0676">Redox-active center</keyword>
<reference evidence="9 10" key="1">
    <citation type="journal article" date="2016" name="Nat. Commun.">
        <title>Thousands of microbial genomes shed light on interconnected biogeochemical processes in an aquifer system.</title>
        <authorList>
            <person name="Anantharaman K."/>
            <person name="Brown C.T."/>
            <person name="Hug L.A."/>
            <person name="Sharon I."/>
            <person name="Castelle C.J."/>
            <person name="Probst A.J."/>
            <person name="Thomas B.C."/>
            <person name="Singh A."/>
            <person name="Wilkins M.J."/>
            <person name="Karaoz U."/>
            <person name="Brodie E.L."/>
            <person name="Williams K.H."/>
            <person name="Hubbard S.S."/>
            <person name="Banfield J.F."/>
        </authorList>
    </citation>
    <scope>NUCLEOTIDE SEQUENCE [LARGE SCALE GENOMIC DNA]</scope>
</reference>
<dbReference type="InterPro" id="IPR036188">
    <property type="entry name" value="FAD/NAD-bd_sf"/>
</dbReference>
<dbReference type="Pfam" id="PF07992">
    <property type="entry name" value="Pyr_redox_2"/>
    <property type="match status" value="1"/>
</dbReference>
<accession>A0A1G1W6A7</accession>
<evidence type="ECO:0000256" key="7">
    <source>
        <dbReference type="RuleBase" id="RU003881"/>
    </source>
</evidence>
<dbReference type="EC" id="1.8.1.9" evidence="6"/>
<dbReference type="STRING" id="1802593.A2172_03210"/>
<dbReference type="SUPFAM" id="SSF51905">
    <property type="entry name" value="FAD/NAD(P)-binding domain"/>
    <property type="match status" value="1"/>
</dbReference>
<dbReference type="PROSITE" id="PS00573">
    <property type="entry name" value="PYRIDINE_REDOX_2"/>
    <property type="match status" value="1"/>
</dbReference>
<comment type="catalytic activity">
    <reaction evidence="6">
        <text>[thioredoxin]-dithiol + NADP(+) = [thioredoxin]-disulfide + NADPH + H(+)</text>
        <dbReference type="Rhea" id="RHEA:20345"/>
        <dbReference type="Rhea" id="RHEA-COMP:10698"/>
        <dbReference type="Rhea" id="RHEA-COMP:10700"/>
        <dbReference type="ChEBI" id="CHEBI:15378"/>
        <dbReference type="ChEBI" id="CHEBI:29950"/>
        <dbReference type="ChEBI" id="CHEBI:50058"/>
        <dbReference type="ChEBI" id="CHEBI:57783"/>
        <dbReference type="ChEBI" id="CHEBI:58349"/>
        <dbReference type="EC" id="1.8.1.9"/>
    </reaction>
</comment>
<dbReference type="AlphaFoldDB" id="A0A1G1W6A7"/>
<dbReference type="InterPro" id="IPR005982">
    <property type="entry name" value="Thioredox_Rdtase"/>
</dbReference>
<keyword evidence="1 6" id="KW-0285">Flavoprotein</keyword>
<dbReference type="Proteomes" id="UP000176631">
    <property type="component" value="Unassembled WGS sequence"/>
</dbReference>
<gene>
    <name evidence="9" type="ORF">A2172_03210</name>
</gene>
<keyword evidence="7" id="KW-0521">NADP</keyword>
<protein>
    <recommendedName>
        <fullName evidence="6">Thioredoxin reductase</fullName>
        <ecNumber evidence="6">1.8.1.9</ecNumber>
    </recommendedName>
</protein>
<keyword evidence="4" id="KW-1015">Disulfide bond</keyword>
<evidence type="ECO:0000313" key="10">
    <source>
        <dbReference type="Proteomes" id="UP000176631"/>
    </source>
</evidence>
<evidence type="ECO:0000256" key="4">
    <source>
        <dbReference type="ARBA" id="ARBA00023157"/>
    </source>
</evidence>
<dbReference type="PANTHER" id="PTHR48105">
    <property type="entry name" value="THIOREDOXIN REDUCTASE 1-RELATED-RELATED"/>
    <property type="match status" value="1"/>
</dbReference>
<evidence type="ECO:0000256" key="3">
    <source>
        <dbReference type="ARBA" id="ARBA00023002"/>
    </source>
</evidence>
<organism evidence="9 10">
    <name type="scientific">Candidatus Woykebacteria bacterium RBG_13_40_15</name>
    <dbReference type="NCBI Taxonomy" id="1802593"/>
    <lineage>
        <taxon>Bacteria</taxon>
        <taxon>Candidatus Woykeibacteriota</taxon>
    </lineage>
</organism>
<dbReference type="GO" id="GO:0005737">
    <property type="term" value="C:cytoplasm"/>
    <property type="evidence" value="ECO:0007669"/>
    <property type="project" value="InterPro"/>
</dbReference>
<keyword evidence="2 6" id="KW-0274">FAD</keyword>
<dbReference type="Gene3D" id="3.50.50.60">
    <property type="entry name" value="FAD/NAD(P)-binding domain"/>
    <property type="match status" value="2"/>
</dbReference>
<dbReference type="PRINTS" id="PR00469">
    <property type="entry name" value="PNDRDTASEII"/>
</dbReference>
<evidence type="ECO:0000259" key="8">
    <source>
        <dbReference type="Pfam" id="PF07992"/>
    </source>
</evidence>
<dbReference type="NCBIfam" id="TIGR01292">
    <property type="entry name" value="TRX_reduct"/>
    <property type="match status" value="1"/>
</dbReference>
<evidence type="ECO:0000256" key="5">
    <source>
        <dbReference type="ARBA" id="ARBA00023284"/>
    </source>
</evidence>
<name>A0A1G1W6A7_9BACT</name>
<evidence type="ECO:0000256" key="2">
    <source>
        <dbReference type="ARBA" id="ARBA00022827"/>
    </source>
</evidence>
<dbReference type="GO" id="GO:0004791">
    <property type="term" value="F:thioredoxin-disulfide reductase (NADPH) activity"/>
    <property type="evidence" value="ECO:0007669"/>
    <property type="project" value="UniProtKB-UniRule"/>
</dbReference>
<comment type="cofactor">
    <cofactor evidence="7">
        <name>FAD</name>
        <dbReference type="ChEBI" id="CHEBI:57692"/>
    </cofactor>
    <text evidence="7">Binds 1 FAD per subunit.</text>
</comment>
<comment type="caution">
    <text evidence="9">The sequence shown here is derived from an EMBL/GenBank/DDBJ whole genome shotgun (WGS) entry which is preliminary data.</text>
</comment>
<dbReference type="InterPro" id="IPR008255">
    <property type="entry name" value="Pyr_nucl-diS_OxRdtase_2_AS"/>
</dbReference>
<feature type="domain" description="FAD/NAD(P)-binding" evidence="8">
    <location>
        <begin position="6"/>
        <end position="293"/>
    </location>
</feature>
<evidence type="ECO:0000313" key="9">
    <source>
        <dbReference type="EMBL" id="OGY22917.1"/>
    </source>
</evidence>
<comment type="subunit">
    <text evidence="6">Homodimer.</text>
</comment>
<comment type="similarity">
    <text evidence="6">Belongs to the class-II pyridine nucleotide-disulfide oxidoreductase family.</text>
</comment>
<dbReference type="GO" id="GO:0019430">
    <property type="term" value="P:removal of superoxide radicals"/>
    <property type="evidence" value="ECO:0007669"/>
    <property type="project" value="UniProtKB-UniRule"/>
</dbReference>
<evidence type="ECO:0000256" key="1">
    <source>
        <dbReference type="ARBA" id="ARBA00022630"/>
    </source>
</evidence>
<dbReference type="InterPro" id="IPR023753">
    <property type="entry name" value="FAD/NAD-binding_dom"/>
</dbReference>
<evidence type="ECO:0000256" key="6">
    <source>
        <dbReference type="RuleBase" id="RU003880"/>
    </source>
</evidence>
<dbReference type="EMBL" id="MHCP01000030">
    <property type="protein sequence ID" value="OGY22917.1"/>
    <property type="molecule type" value="Genomic_DNA"/>
</dbReference>
<dbReference type="InterPro" id="IPR050097">
    <property type="entry name" value="Ferredoxin-NADP_redctase_2"/>
</dbReference>
<keyword evidence="3 6" id="KW-0560">Oxidoreductase</keyword>
<sequence>MENKTFDIIIIGGGPAGLTAAIYAARSDLDFIVFEGSKPGGQITMAPKVEDFPGFPGGISGAELMVKTKKQAEILGAKIVCEEAIKVDLSGRPFKVFTKEKEYKSKSLIVATGSAANWLGLESEQRLIGQGVSACSICDGPFFKGKKVAIVGGGDTATKEATYLSKIASEVVLIHRGSGLDAFAQNQDRVFETKNIKVIFDSVVEEILGESKVEGVKIRNLKSQKEEDLRIDGLFIAIGHNPATGFLKGQVELDNKGFIVVRDQTKTSVPGVFAAGDAMDSRYQQAITAAAAGCKAALDAESWLEEY</sequence>
<proteinExistence type="inferred from homology"/>